<dbReference type="Proteomes" id="UP000297716">
    <property type="component" value="Unassembled WGS sequence"/>
</dbReference>
<dbReference type="OrthoDB" id="4766890at2759"/>
<gene>
    <name evidence="2" type="ORF">E0Z10_g3816</name>
</gene>
<sequence length="208" mass="23520">MSSGRRTGTNNHERKPAGFEPKSRGPKKTFDGILGPAPPELERKPSSLKRAATNIRKLVVGRTPEERSAKLEKKRTAELTRLFTEVGRQRAAEARAFRLRRLRETAVQTGSIDWDSLEELAKSELVYLNPRPTRKSRFEGDDYTLADGLVARLSGRLHDGVFIFLGRNKNLYIGSHNLGRGASRVSSKAEGQYSEYRELARAYYQLCR</sequence>
<evidence type="ECO:0000313" key="3">
    <source>
        <dbReference type="Proteomes" id="UP000297716"/>
    </source>
</evidence>
<feature type="region of interest" description="Disordered" evidence="1">
    <location>
        <begin position="1"/>
        <end position="49"/>
    </location>
</feature>
<comment type="caution">
    <text evidence="2">The sequence shown here is derived from an EMBL/GenBank/DDBJ whole genome shotgun (WGS) entry which is preliminary data.</text>
</comment>
<feature type="compositionally biased region" description="Polar residues" evidence="1">
    <location>
        <begin position="1"/>
        <end position="10"/>
    </location>
</feature>
<name>A0A4Z0YMF8_9PEZI</name>
<proteinExistence type="predicted"/>
<evidence type="ECO:0000256" key="1">
    <source>
        <dbReference type="SAM" id="MobiDB-lite"/>
    </source>
</evidence>
<keyword evidence="3" id="KW-1185">Reference proteome</keyword>
<accession>A0A4Z0YMF8</accession>
<evidence type="ECO:0000313" key="2">
    <source>
        <dbReference type="EMBL" id="TGJ84917.1"/>
    </source>
</evidence>
<reference evidence="2 3" key="1">
    <citation type="submission" date="2019-03" db="EMBL/GenBank/DDBJ databases">
        <title>Draft genome sequence of Xylaria hypoxylon DSM 108379, a ubiquitous saprotrophic-parasitic fungi on hardwood.</title>
        <authorList>
            <person name="Buettner E."/>
            <person name="Leonhardt S."/>
            <person name="Gebauer A.M."/>
            <person name="Liers C."/>
            <person name="Hofrichter M."/>
            <person name="Kellner H."/>
        </authorList>
    </citation>
    <scope>NUCLEOTIDE SEQUENCE [LARGE SCALE GENOMIC DNA]</scope>
    <source>
        <strain evidence="2 3">DSM 108379</strain>
    </source>
</reference>
<organism evidence="2 3">
    <name type="scientific">Xylaria hypoxylon</name>
    <dbReference type="NCBI Taxonomy" id="37992"/>
    <lineage>
        <taxon>Eukaryota</taxon>
        <taxon>Fungi</taxon>
        <taxon>Dikarya</taxon>
        <taxon>Ascomycota</taxon>
        <taxon>Pezizomycotina</taxon>
        <taxon>Sordariomycetes</taxon>
        <taxon>Xylariomycetidae</taxon>
        <taxon>Xylariales</taxon>
        <taxon>Xylariaceae</taxon>
        <taxon>Xylaria</taxon>
    </lineage>
</organism>
<dbReference type="EMBL" id="SKBN01000056">
    <property type="protein sequence ID" value="TGJ84917.1"/>
    <property type="molecule type" value="Genomic_DNA"/>
</dbReference>
<protein>
    <submittedName>
        <fullName evidence="2">Uncharacterized protein</fullName>
    </submittedName>
</protein>
<feature type="compositionally biased region" description="Basic and acidic residues" evidence="1">
    <location>
        <begin position="11"/>
        <end position="23"/>
    </location>
</feature>
<dbReference type="AlphaFoldDB" id="A0A4Z0YMF8"/>